<feature type="chain" id="PRO_5017188509" evidence="1">
    <location>
        <begin position="22"/>
        <end position="131"/>
    </location>
</feature>
<feature type="signal peptide" evidence="1">
    <location>
        <begin position="1"/>
        <end position="21"/>
    </location>
</feature>
<dbReference type="AlphaFoldDB" id="A0A3A8HQ64"/>
<keyword evidence="1" id="KW-0732">Signal</keyword>
<dbReference type="RefSeq" id="WP_120545173.1">
    <property type="nucleotide sequence ID" value="NZ_RAVZ01000408.1"/>
</dbReference>
<dbReference type="OrthoDB" id="5510737at2"/>
<name>A0A3A8HQ64_9BACT</name>
<evidence type="ECO:0000313" key="2">
    <source>
        <dbReference type="EMBL" id="RKG73492.1"/>
    </source>
</evidence>
<protein>
    <submittedName>
        <fullName evidence="2">Uncharacterized protein</fullName>
    </submittedName>
</protein>
<organism evidence="2 3">
    <name type="scientific">Corallococcus terminator</name>
    <dbReference type="NCBI Taxonomy" id="2316733"/>
    <lineage>
        <taxon>Bacteria</taxon>
        <taxon>Pseudomonadati</taxon>
        <taxon>Myxococcota</taxon>
        <taxon>Myxococcia</taxon>
        <taxon>Myxococcales</taxon>
        <taxon>Cystobacterineae</taxon>
        <taxon>Myxococcaceae</taxon>
        <taxon>Corallococcus</taxon>
    </lineage>
</organism>
<reference evidence="3" key="1">
    <citation type="submission" date="2018-09" db="EMBL/GenBank/DDBJ databases">
        <authorList>
            <person name="Livingstone P.G."/>
            <person name="Whitworth D.E."/>
        </authorList>
    </citation>
    <scope>NUCLEOTIDE SEQUENCE [LARGE SCALE GENOMIC DNA]</scope>
    <source>
        <strain evidence="3">CA054A</strain>
    </source>
</reference>
<gene>
    <name evidence="2" type="ORF">D7V88_36360</name>
</gene>
<evidence type="ECO:0000313" key="3">
    <source>
        <dbReference type="Proteomes" id="UP000268094"/>
    </source>
</evidence>
<proteinExistence type="predicted"/>
<comment type="caution">
    <text evidence="2">The sequence shown here is derived from an EMBL/GenBank/DDBJ whole genome shotgun (WGS) entry which is preliminary data.</text>
</comment>
<sequence length="131" mass="14124">MKQLLTFAALALSFTATQASALELENVRTILPRSVVAPFCPSGSQPAYVPMAYQGMTGNEICAANLNAPKTCAAAKFMAIKVDNTYSIYSPADVSCSTPVVGAWPWGRMQLKPDVLDSQWAHPDMHIICCQ</sequence>
<evidence type="ECO:0000256" key="1">
    <source>
        <dbReference type="SAM" id="SignalP"/>
    </source>
</evidence>
<accession>A0A3A8HQ64</accession>
<keyword evidence="3" id="KW-1185">Reference proteome</keyword>
<dbReference type="Proteomes" id="UP000268094">
    <property type="component" value="Unassembled WGS sequence"/>
</dbReference>
<dbReference type="EMBL" id="RAVZ01000408">
    <property type="protein sequence ID" value="RKG73492.1"/>
    <property type="molecule type" value="Genomic_DNA"/>
</dbReference>